<sequence length="167" mass="19416">MIDFAALMNFAFENRLYESEVHGIEHWHQVEYNGLLLAKKTGADIDVVRLFAIFHDSQRLDDAYDREHGARGAEFAKRCREEMLFELDDERFGWLYDACRLHTIQPRTGIVTIDTCFDADRLDLGRVGFPLNPQKMATEWGAKIAQKSLTSGYSVFHMREWIRSLVL</sequence>
<evidence type="ECO:0000313" key="2">
    <source>
        <dbReference type="Proteomes" id="UP000255423"/>
    </source>
</evidence>
<gene>
    <name evidence="1" type="ORF">SAMN05661053_0992</name>
</gene>
<organism evidence="1 2">
    <name type="scientific">Fibrobacter succinogenes</name>
    <name type="common">Bacteroides succinogenes</name>
    <dbReference type="NCBI Taxonomy" id="833"/>
    <lineage>
        <taxon>Bacteria</taxon>
        <taxon>Pseudomonadati</taxon>
        <taxon>Fibrobacterota</taxon>
        <taxon>Fibrobacteria</taxon>
        <taxon>Fibrobacterales</taxon>
        <taxon>Fibrobacteraceae</taxon>
        <taxon>Fibrobacter</taxon>
    </lineage>
</organism>
<protein>
    <recommendedName>
        <fullName evidence="3">HD domain-containing protein</fullName>
    </recommendedName>
</protein>
<dbReference type="EMBL" id="UHJL01000001">
    <property type="protein sequence ID" value="SUQ19751.1"/>
    <property type="molecule type" value="Genomic_DNA"/>
</dbReference>
<name>A0A380RWR2_FIBSU</name>
<accession>A0A380RWR2</accession>
<proteinExistence type="predicted"/>
<evidence type="ECO:0000313" key="1">
    <source>
        <dbReference type="EMBL" id="SUQ19751.1"/>
    </source>
</evidence>
<dbReference type="Proteomes" id="UP000255423">
    <property type="component" value="Unassembled WGS sequence"/>
</dbReference>
<dbReference type="AlphaFoldDB" id="A0A380RWR2"/>
<evidence type="ECO:0008006" key="3">
    <source>
        <dbReference type="Google" id="ProtNLM"/>
    </source>
</evidence>
<reference evidence="1 2" key="1">
    <citation type="submission" date="2017-08" db="EMBL/GenBank/DDBJ databases">
        <authorList>
            <person name="de Groot N.N."/>
        </authorList>
    </citation>
    <scope>NUCLEOTIDE SEQUENCE [LARGE SCALE GENOMIC DNA]</scope>
    <source>
        <strain evidence="1 2">HM2</strain>
    </source>
</reference>
<dbReference type="Gene3D" id="1.10.3210.10">
    <property type="entry name" value="Hypothetical protein af1432"/>
    <property type="match status" value="1"/>
</dbReference>
<dbReference type="SUPFAM" id="SSF109604">
    <property type="entry name" value="HD-domain/PDEase-like"/>
    <property type="match status" value="1"/>
</dbReference>